<reference evidence="7 8" key="1">
    <citation type="journal article" date="2020" name="Nature">
        <title>Six reference-quality genomes reveal evolution of bat adaptations.</title>
        <authorList>
            <person name="Jebb D."/>
            <person name="Huang Z."/>
            <person name="Pippel M."/>
            <person name="Hughes G.M."/>
            <person name="Lavrichenko K."/>
            <person name="Devanna P."/>
            <person name="Winkler S."/>
            <person name="Jermiin L.S."/>
            <person name="Skirmuntt E.C."/>
            <person name="Katzourakis A."/>
            <person name="Burkitt-Gray L."/>
            <person name="Ray D.A."/>
            <person name="Sullivan K.A.M."/>
            <person name="Roscito J.G."/>
            <person name="Kirilenko B.M."/>
            <person name="Davalos L.M."/>
            <person name="Corthals A.P."/>
            <person name="Power M.L."/>
            <person name="Jones G."/>
            <person name="Ransome R.D."/>
            <person name="Dechmann D.K.N."/>
            <person name="Locatelli A.G."/>
            <person name="Puechmaille S.J."/>
            <person name="Fedrigo O."/>
            <person name="Jarvis E.D."/>
            <person name="Hiller M."/>
            <person name="Vernes S.C."/>
            <person name="Myers E.W."/>
            <person name="Teeling E.C."/>
        </authorList>
    </citation>
    <scope>NUCLEOTIDE SEQUENCE [LARGE SCALE GENOMIC DNA]</scope>
    <source>
        <strain evidence="7">Bat1K_MPI-CBG_1</strain>
    </source>
</reference>
<dbReference type="GO" id="GO:0016579">
    <property type="term" value="P:protein deubiquitination"/>
    <property type="evidence" value="ECO:0007669"/>
    <property type="project" value="TreeGrafter"/>
</dbReference>
<evidence type="ECO:0000313" key="7">
    <source>
        <dbReference type="EMBL" id="KAF6089938.1"/>
    </source>
</evidence>
<feature type="domain" description="OTU" evidence="6">
    <location>
        <begin position="28"/>
        <end position="117"/>
    </location>
</feature>
<dbReference type="Proteomes" id="UP000664940">
    <property type="component" value="Unassembled WGS sequence"/>
</dbReference>
<evidence type="ECO:0000259" key="6">
    <source>
        <dbReference type="PROSITE" id="PS50802"/>
    </source>
</evidence>
<dbReference type="GO" id="GO:0061578">
    <property type="term" value="F:K63-linked deubiquitinase activity"/>
    <property type="evidence" value="ECO:0007669"/>
    <property type="project" value="TreeGrafter"/>
</dbReference>
<protein>
    <recommendedName>
        <fullName evidence="2">ubiquitinyl hydrolase 1</fullName>
        <ecNumber evidence="2">3.4.19.12</ecNumber>
    </recommendedName>
</protein>
<keyword evidence="3" id="KW-0645">Protease</keyword>
<evidence type="ECO:0000256" key="5">
    <source>
        <dbReference type="ARBA" id="ARBA00022807"/>
    </source>
</evidence>
<keyword evidence="4" id="KW-0833">Ubl conjugation pathway</keyword>
<dbReference type="EC" id="3.4.19.12" evidence="2"/>
<dbReference type="PROSITE" id="PS50802">
    <property type="entry name" value="OTU"/>
    <property type="match status" value="1"/>
</dbReference>
<dbReference type="InterPro" id="IPR050704">
    <property type="entry name" value="Peptidase_C85-like"/>
</dbReference>
<dbReference type="InterPro" id="IPR003323">
    <property type="entry name" value="OTU_dom"/>
</dbReference>
<dbReference type="InterPro" id="IPR038765">
    <property type="entry name" value="Papain-like_cys_pep_sf"/>
</dbReference>
<evidence type="ECO:0000313" key="8">
    <source>
        <dbReference type="Proteomes" id="UP000664940"/>
    </source>
</evidence>
<comment type="caution">
    <text evidence="7">The sequence shown here is derived from an EMBL/GenBank/DDBJ whole genome shotgun (WGS) entry which is preliminary data.</text>
</comment>
<dbReference type="GO" id="GO:0006508">
    <property type="term" value="P:proteolysis"/>
    <property type="evidence" value="ECO:0007669"/>
    <property type="project" value="UniProtKB-KW"/>
</dbReference>
<dbReference type="PANTHER" id="PTHR12419:SF58">
    <property type="entry name" value="UBIQUITINYL HYDROLASE 1"/>
    <property type="match status" value="1"/>
</dbReference>
<dbReference type="Gene3D" id="3.90.70.80">
    <property type="match status" value="1"/>
</dbReference>
<sequence>MHKGWKKYCGQKSASEATMDEYLGSLGLFRKLTAKDASCLFRAISEQLFCSQVHHLEIRKACVSYMRENQQTFESVSRIHTQGRVVIRACSGGEMNFEHLHMKIISCNLSSKYLIFC</sequence>
<dbReference type="Pfam" id="PF02338">
    <property type="entry name" value="OTU"/>
    <property type="match status" value="1"/>
</dbReference>
<name>A0A833ZBQ3_9CHIR</name>
<evidence type="ECO:0000256" key="3">
    <source>
        <dbReference type="ARBA" id="ARBA00022670"/>
    </source>
</evidence>
<comment type="catalytic activity">
    <reaction evidence="1">
        <text>Thiol-dependent hydrolysis of ester, thioester, amide, peptide and isopeptide bonds formed by the C-terminal Gly of ubiquitin (a 76-residue protein attached to proteins as an intracellular targeting signal).</text>
        <dbReference type="EC" id="3.4.19.12"/>
    </reaction>
</comment>
<evidence type="ECO:0000256" key="1">
    <source>
        <dbReference type="ARBA" id="ARBA00000707"/>
    </source>
</evidence>
<evidence type="ECO:0000256" key="4">
    <source>
        <dbReference type="ARBA" id="ARBA00022786"/>
    </source>
</evidence>
<dbReference type="AlphaFoldDB" id="A0A833ZBQ3"/>
<dbReference type="EMBL" id="JABVXQ010000009">
    <property type="protein sequence ID" value="KAF6089938.1"/>
    <property type="molecule type" value="Genomic_DNA"/>
</dbReference>
<accession>A0A833ZBQ3</accession>
<keyword evidence="5" id="KW-0378">Hydrolase</keyword>
<dbReference type="GO" id="GO:0004843">
    <property type="term" value="F:cysteine-type deubiquitinase activity"/>
    <property type="evidence" value="ECO:0007669"/>
    <property type="project" value="UniProtKB-EC"/>
</dbReference>
<organism evidence="7 8">
    <name type="scientific">Phyllostomus discolor</name>
    <name type="common">pale spear-nosed bat</name>
    <dbReference type="NCBI Taxonomy" id="89673"/>
    <lineage>
        <taxon>Eukaryota</taxon>
        <taxon>Metazoa</taxon>
        <taxon>Chordata</taxon>
        <taxon>Craniata</taxon>
        <taxon>Vertebrata</taxon>
        <taxon>Euteleostomi</taxon>
        <taxon>Mammalia</taxon>
        <taxon>Eutheria</taxon>
        <taxon>Laurasiatheria</taxon>
        <taxon>Chiroptera</taxon>
        <taxon>Yangochiroptera</taxon>
        <taxon>Phyllostomidae</taxon>
        <taxon>Phyllostominae</taxon>
        <taxon>Phyllostomus</taxon>
    </lineage>
</organism>
<dbReference type="PANTHER" id="PTHR12419">
    <property type="entry name" value="OTU DOMAIN CONTAINING PROTEIN"/>
    <property type="match status" value="1"/>
</dbReference>
<dbReference type="SUPFAM" id="SSF54001">
    <property type="entry name" value="Cysteine proteinases"/>
    <property type="match status" value="1"/>
</dbReference>
<evidence type="ECO:0000256" key="2">
    <source>
        <dbReference type="ARBA" id="ARBA00012759"/>
    </source>
</evidence>
<gene>
    <name evidence="7" type="ORF">HJG60_000578</name>
</gene>
<proteinExistence type="predicted"/>
<keyword evidence="5" id="KW-0788">Thiol protease</keyword>